<dbReference type="PROSITE" id="PS50952">
    <property type="entry name" value="KIX"/>
    <property type="match status" value="1"/>
</dbReference>
<feature type="compositionally biased region" description="Polar residues" evidence="5">
    <location>
        <begin position="285"/>
        <end position="295"/>
    </location>
</feature>
<feature type="region of interest" description="Disordered" evidence="5">
    <location>
        <begin position="737"/>
        <end position="825"/>
    </location>
</feature>
<feature type="compositionally biased region" description="Basic and acidic residues" evidence="5">
    <location>
        <begin position="737"/>
        <end position="750"/>
    </location>
</feature>
<dbReference type="InterPro" id="IPR044661">
    <property type="entry name" value="MED15a/b/c-like"/>
</dbReference>
<feature type="region of interest" description="Disordered" evidence="5">
    <location>
        <begin position="392"/>
        <end position="460"/>
    </location>
</feature>
<dbReference type="InterPro" id="IPR048386">
    <property type="entry name" value="Med15_C"/>
</dbReference>
<feature type="region of interest" description="Disordered" evidence="5">
    <location>
        <begin position="274"/>
        <end position="295"/>
    </location>
</feature>
<dbReference type="InterPro" id="IPR036546">
    <property type="entry name" value="MED15_KIX"/>
</dbReference>
<dbReference type="Pfam" id="PF21539">
    <property type="entry name" value="Med15_C"/>
    <property type="match status" value="1"/>
</dbReference>
<dbReference type="OMA" id="NNIACAG"/>
<dbReference type="Pfam" id="PF16987">
    <property type="entry name" value="KIX_2"/>
    <property type="match status" value="1"/>
</dbReference>
<reference evidence="7 8" key="1">
    <citation type="journal article" date="2018" name="Nat. Genet.">
        <title>The Rosa genome provides new insights in the design of modern roses.</title>
        <authorList>
            <person name="Bendahmane M."/>
        </authorList>
    </citation>
    <scope>NUCLEOTIDE SEQUENCE [LARGE SCALE GENOMIC DNA]</scope>
    <source>
        <strain evidence="8">cv. Old Blush</strain>
    </source>
</reference>
<evidence type="ECO:0000313" key="7">
    <source>
        <dbReference type="EMBL" id="PRQ38059.1"/>
    </source>
</evidence>
<feature type="compositionally biased region" description="Polar residues" evidence="5">
    <location>
        <begin position="439"/>
        <end position="460"/>
    </location>
</feature>
<dbReference type="EMBL" id="PDCK01000042">
    <property type="protein sequence ID" value="PRQ38059.1"/>
    <property type="molecule type" value="Genomic_DNA"/>
</dbReference>
<comment type="caution">
    <text evidence="7">The sequence shown here is derived from an EMBL/GenBank/DDBJ whole genome shotgun (WGS) entry which is preliminary data.</text>
</comment>
<evidence type="ECO:0000256" key="2">
    <source>
        <dbReference type="ARBA" id="ARBA00023015"/>
    </source>
</evidence>
<feature type="compositionally biased region" description="Basic and acidic residues" evidence="5">
    <location>
        <begin position="274"/>
        <end position="284"/>
    </location>
</feature>
<dbReference type="Proteomes" id="UP000238479">
    <property type="component" value="Chromosome 4"/>
</dbReference>
<accession>A0A2P6QV82</accession>
<comment type="subcellular location">
    <subcellularLocation>
        <location evidence="1">Nucleus</location>
    </subcellularLocation>
</comment>
<dbReference type="OrthoDB" id="1896842at2759"/>
<dbReference type="Gene3D" id="1.10.246.20">
    <property type="entry name" value="Coactivator CBP, KIX domain"/>
    <property type="match status" value="1"/>
</dbReference>
<evidence type="ECO:0000256" key="3">
    <source>
        <dbReference type="ARBA" id="ARBA00023163"/>
    </source>
</evidence>
<keyword evidence="8" id="KW-1185">Reference proteome</keyword>
<dbReference type="GO" id="GO:0005634">
    <property type="term" value="C:nucleus"/>
    <property type="evidence" value="ECO:0007669"/>
    <property type="project" value="UniProtKB-SubCell"/>
</dbReference>
<dbReference type="PANTHER" id="PTHR33137">
    <property type="entry name" value="MEDIATOR OF RNA POLYMERASE II TRANSCRIPTION SUBUNIT 15A-RELATED"/>
    <property type="match status" value="1"/>
</dbReference>
<evidence type="ECO:0000256" key="1">
    <source>
        <dbReference type="ARBA" id="ARBA00004123"/>
    </source>
</evidence>
<feature type="compositionally biased region" description="Polar residues" evidence="5">
    <location>
        <begin position="340"/>
        <end position="356"/>
    </location>
</feature>
<name>A0A2P6QV82_ROSCH</name>
<keyword evidence="4" id="KW-0539">Nucleus</keyword>
<gene>
    <name evidence="7" type="ORF">RchiOBHm_Chr4g0409611</name>
</gene>
<evidence type="ECO:0000256" key="4">
    <source>
        <dbReference type="ARBA" id="ARBA00023242"/>
    </source>
</evidence>
<evidence type="ECO:0000259" key="6">
    <source>
        <dbReference type="PROSITE" id="PS50952"/>
    </source>
</evidence>
<evidence type="ECO:0000313" key="8">
    <source>
        <dbReference type="Proteomes" id="UP000238479"/>
    </source>
</evidence>
<dbReference type="InterPro" id="IPR036529">
    <property type="entry name" value="KIX_dom_sf"/>
</dbReference>
<dbReference type="PANTHER" id="PTHR33137:SF4">
    <property type="entry name" value="MEDIATOR OF RNA POLYMERASE II TRANSCRIPTION SUBUNIT 15A-RELATED"/>
    <property type="match status" value="1"/>
</dbReference>
<dbReference type="InterPro" id="IPR003101">
    <property type="entry name" value="KIX_dom"/>
</dbReference>
<feature type="domain" description="KIX" evidence="6">
    <location>
        <begin position="1"/>
        <end position="80"/>
    </location>
</feature>
<feature type="compositionally biased region" description="Low complexity" evidence="5">
    <location>
        <begin position="751"/>
        <end position="766"/>
    </location>
</feature>
<feature type="compositionally biased region" description="Low complexity" evidence="5">
    <location>
        <begin position="783"/>
        <end position="800"/>
    </location>
</feature>
<dbReference type="AlphaFoldDB" id="A0A2P6QV82"/>
<protein>
    <submittedName>
        <fullName evidence="7">Putative coactivator CBP, KIX domain-containing protein</fullName>
    </submittedName>
</protein>
<dbReference type="STRING" id="74649.A0A2P6QV82"/>
<organism evidence="7 8">
    <name type="scientific">Rosa chinensis</name>
    <name type="common">China rose</name>
    <dbReference type="NCBI Taxonomy" id="74649"/>
    <lineage>
        <taxon>Eukaryota</taxon>
        <taxon>Viridiplantae</taxon>
        <taxon>Streptophyta</taxon>
        <taxon>Embryophyta</taxon>
        <taxon>Tracheophyta</taxon>
        <taxon>Spermatophyta</taxon>
        <taxon>Magnoliopsida</taxon>
        <taxon>eudicotyledons</taxon>
        <taxon>Gunneridae</taxon>
        <taxon>Pentapetalae</taxon>
        <taxon>rosids</taxon>
        <taxon>fabids</taxon>
        <taxon>Rosales</taxon>
        <taxon>Rosaceae</taxon>
        <taxon>Rosoideae</taxon>
        <taxon>Rosoideae incertae sedis</taxon>
        <taxon>Rosa</taxon>
    </lineage>
</organism>
<dbReference type="Gramene" id="PRQ38059">
    <property type="protein sequence ID" value="PRQ38059"/>
    <property type="gene ID" value="RchiOBHm_Chr4g0409611"/>
</dbReference>
<keyword evidence="2" id="KW-0805">Transcription regulation</keyword>
<sequence>METSDWRTQLSTDLRGKVVRKLIDILRKRSPPSEDPLSQLKKIQSVAVKFEEKVYMDSSDQKEYMRKVTVKLMAAEGSHPNVAPKSSPNPPCVGLKPSNLVANQGQSIAVQSTDQSQECEVPEQHSLPDVQNNIACAGVSANLAPARTTVSASAQVLPPSQNPYSLKSVGSSSGKGIPFNESANNFKQEQVKQHSSRIDTHPNPHHCRQFKQEYIDPQQNHQQLNPNLYKQVKQEHDAPSCITQQQKVHQQQHHQQKLLKHTIQAPLLRHSELHVSPPSDHRQDQISSFKQTSQSVIKNHHQTAFGQTNPQPTPDIHQKVSSTPEHVFMQSQKQPHVIRSTLTPNNPQQNQLSGQPNGLRDMQQQHHRLPLQHNNLLQEFKGQSIIRSRADHEAQRKNISVRHGSSQLPEGGSSGKRQCEVKMQGETRQTASVLLPKQVQKSQPQNLERQLNSQSQPKMQNLPCSRSMQIAGPASTFGQRISNVDNLQEELYEKVEILKSKYLAELTRVDQKIASHFQKLHSMPQHPETQNIKKLKAIKHMHYTVKFYIMNLNVPKSKITPACKEKLALLEEKIVSFLQIFEQRKPATLLQHGEPSNVHSMPQSVQLHSQAPQGQTCQDEKKLQSQSVNIQCFDTSMQHSNVTNVVNGSDSLSEPPILQHDTVHLPWNLTEQDSEQANSLKLVNQVPSESFKLPKSSPQLPNDMLSQNPALRLESHVNPLESSFSTYQDMHLKWTNEQPDTKTPKQELQRQKSQQQLVQPKQQILQQRHRSPELQSRDLTPNSLPKSLKPSSQQVPQHSSVSEKKNLPMPPMKPKSPVISRGSPEAGISLAPFASAHIPGDSEKPMSETSLVSNAVNIGGQQAQSAPGAIHCSFDGLNAAELPEQPIQRLIKMVNSASCKALSSFASDIGSVVCMTDRMSGPDNVQRSRAAIGDLADMTNFHLQERYFAWQETTVGTRIMKRYRSMPISYEASENSSINDGLSQLSDMENFDLDSPAISYSKRRRLEVNHLFEEIIAINQQLIDTVLDIRDGETIRSVASAPILDGEGTIVRCSFIAVAVASNLKSECVPAPMLAIQPLRLLVPANYPLCSPIFMDKLKVEVSDNQDLSAKVKSKLNFSLRNLTEPLSLGEIARTWDVCARAVISEYAEQNGGGSFSSKYGTWEDCLSAAAA</sequence>
<dbReference type="GO" id="GO:0031490">
    <property type="term" value="F:chromatin DNA binding"/>
    <property type="evidence" value="ECO:0007669"/>
    <property type="project" value="InterPro"/>
</dbReference>
<evidence type="ECO:0000256" key="5">
    <source>
        <dbReference type="SAM" id="MobiDB-lite"/>
    </source>
</evidence>
<dbReference type="GO" id="GO:0003713">
    <property type="term" value="F:transcription coactivator activity"/>
    <property type="evidence" value="ECO:0007669"/>
    <property type="project" value="InterPro"/>
</dbReference>
<proteinExistence type="predicted"/>
<feature type="region of interest" description="Disordered" evidence="5">
    <location>
        <begin position="340"/>
        <end position="363"/>
    </location>
</feature>
<keyword evidence="3" id="KW-0804">Transcription</keyword>